<keyword evidence="1 2" id="KW-0812">Transmembrane</keyword>
<evidence type="ECO:0000256" key="1">
    <source>
        <dbReference type="SAM" id="Phobius"/>
    </source>
</evidence>
<feature type="transmembrane region" description="Helical" evidence="1">
    <location>
        <begin position="51"/>
        <end position="68"/>
    </location>
</feature>
<gene>
    <name evidence="2" type="ORF">TTHERM_000225929</name>
</gene>
<evidence type="ECO:0000313" key="3">
    <source>
        <dbReference type="Proteomes" id="UP000009168"/>
    </source>
</evidence>
<reference evidence="3" key="1">
    <citation type="journal article" date="2006" name="PLoS Biol.">
        <title>Macronuclear genome sequence of the ciliate Tetrahymena thermophila, a model eukaryote.</title>
        <authorList>
            <person name="Eisen J.A."/>
            <person name="Coyne R.S."/>
            <person name="Wu M."/>
            <person name="Wu D."/>
            <person name="Thiagarajan M."/>
            <person name="Wortman J.R."/>
            <person name="Badger J.H."/>
            <person name="Ren Q."/>
            <person name="Amedeo P."/>
            <person name="Jones K.M."/>
            <person name="Tallon L.J."/>
            <person name="Delcher A.L."/>
            <person name="Salzberg S.L."/>
            <person name="Silva J.C."/>
            <person name="Haas B.J."/>
            <person name="Majoros W.H."/>
            <person name="Farzad M."/>
            <person name="Carlton J.M."/>
            <person name="Smith R.K. Jr."/>
            <person name="Garg J."/>
            <person name="Pearlman R.E."/>
            <person name="Karrer K.M."/>
            <person name="Sun L."/>
            <person name="Manning G."/>
            <person name="Elde N.C."/>
            <person name="Turkewitz A.P."/>
            <person name="Asai D.J."/>
            <person name="Wilkes D.E."/>
            <person name="Wang Y."/>
            <person name="Cai H."/>
            <person name="Collins K."/>
            <person name="Stewart B.A."/>
            <person name="Lee S.R."/>
            <person name="Wilamowska K."/>
            <person name="Weinberg Z."/>
            <person name="Ruzzo W.L."/>
            <person name="Wloga D."/>
            <person name="Gaertig J."/>
            <person name="Frankel J."/>
            <person name="Tsao C.-C."/>
            <person name="Gorovsky M.A."/>
            <person name="Keeling P.J."/>
            <person name="Waller R.F."/>
            <person name="Patron N.J."/>
            <person name="Cherry J.M."/>
            <person name="Stover N.A."/>
            <person name="Krieger C.J."/>
            <person name="del Toro C."/>
            <person name="Ryder H.F."/>
            <person name="Williamson S.C."/>
            <person name="Barbeau R.A."/>
            <person name="Hamilton E.P."/>
            <person name="Orias E."/>
        </authorList>
    </citation>
    <scope>NUCLEOTIDE SEQUENCE [LARGE SCALE GENOMIC DNA]</scope>
    <source>
        <strain evidence="3">SB210</strain>
    </source>
</reference>
<protein>
    <submittedName>
        <fullName evidence="2">Transmembrane protein, putative</fullName>
    </submittedName>
</protein>
<dbReference type="AlphaFoldDB" id="W7XK90"/>
<organism evidence="2 3">
    <name type="scientific">Tetrahymena thermophila (strain SB210)</name>
    <dbReference type="NCBI Taxonomy" id="312017"/>
    <lineage>
        <taxon>Eukaryota</taxon>
        <taxon>Sar</taxon>
        <taxon>Alveolata</taxon>
        <taxon>Ciliophora</taxon>
        <taxon>Intramacronucleata</taxon>
        <taxon>Oligohymenophorea</taxon>
        <taxon>Hymenostomatida</taxon>
        <taxon>Tetrahymenina</taxon>
        <taxon>Tetrahymenidae</taxon>
        <taxon>Tetrahymena</taxon>
    </lineage>
</organism>
<keyword evidence="1" id="KW-1133">Transmembrane helix</keyword>
<dbReference type="RefSeq" id="XP_012652725.1">
    <property type="nucleotide sequence ID" value="XM_012797271.1"/>
</dbReference>
<accession>W7XK90</accession>
<sequence>MQFNNISKVEIIIISKKIMKLIEFLKDLDIFSETVQFNAIRQRLRNRTLEGALLTISIFVLTFAYFVYQSFRYFDGQMDPKFRSQTFVSNDISFQLNNEMFGFDFFSVYTGQFLNQRETEQNKTYIVYVGRYVITNGANNQIIQLDVINCKSPELKGMKCFDFSKISNPSLVLTNHDQTFSYLNLFIYKCNDIDQYKQFVPDNCAEEQLIDNFLTYEPYNLAIKTQISQYNTTSQQVEYQYKSQTIINSPTTVLNNELKIQNQVTKVWKGLVVQSESTFSSPFSQTMNSQSFDRKQIQQTIGYQFLTQVTFNVDEQVTYFTIQYPVFAEVLALCNSVLALLLVTGTFCRKIAQNLIRRNIFFILMKEFFSGTYLNILQHNKIITLHNQTEEMKNINEEQTQENQLKSDDENKKNIILPLSITKPGKAVNLKKQANYAKNVKQDHNKEDSGSIAKQADEFLESLRTNEDKIIKKEINLDKDTIFQAPPNQTKLYENHIDNENEKEQVPSVFSSKSQQKQFQLQVKDINYELIKGISNTPKCKNVLNQADQLNYNQVQEYEKNINKNNSQQINKSFQSLNDKSFQQKLQNLLFKTKLFKRKEFLESKGLKQKIISEFDQQIDDSLDFYTFYKEILLLKKAIMILLNKEQYAALQVIGIDIEKLNQNFEKNIMVNQKEENNANHFKDQYEIQQSKKLQSYYINNFLKRCQENRQNLDVIDQRILSSLLINQQN</sequence>
<proteinExistence type="predicted"/>
<dbReference type="InParanoid" id="W7XK90"/>
<dbReference type="Proteomes" id="UP000009168">
    <property type="component" value="Unassembled WGS sequence"/>
</dbReference>
<keyword evidence="3" id="KW-1185">Reference proteome</keyword>
<keyword evidence="1" id="KW-0472">Membrane</keyword>
<name>W7XK90_TETTS</name>
<dbReference type="GeneID" id="24437898"/>
<evidence type="ECO:0000313" key="2">
    <source>
        <dbReference type="EMBL" id="EWS74724.1"/>
    </source>
</evidence>
<dbReference type="KEGG" id="tet:TTHERM_000225929"/>
<dbReference type="EMBL" id="GG662718">
    <property type="protein sequence ID" value="EWS74724.1"/>
    <property type="molecule type" value="Genomic_DNA"/>
</dbReference>